<dbReference type="Proteomes" id="UP000177515">
    <property type="component" value="Chromosome 2"/>
</dbReference>
<keyword evidence="2" id="KW-0472">Membrane</keyword>
<protein>
    <submittedName>
        <fullName evidence="3">Uncharacterized protein</fullName>
    </submittedName>
</protein>
<keyword evidence="2" id="KW-1133">Transmembrane helix</keyword>
<organism evidence="3 4">
    <name type="scientific">Cupriavidus malaysiensis</name>
    <dbReference type="NCBI Taxonomy" id="367825"/>
    <lineage>
        <taxon>Bacteria</taxon>
        <taxon>Pseudomonadati</taxon>
        <taxon>Pseudomonadota</taxon>
        <taxon>Betaproteobacteria</taxon>
        <taxon>Burkholderiales</taxon>
        <taxon>Burkholderiaceae</taxon>
        <taxon>Cupriavidus</taxon>
    </lineage>
</organism>
<keyword evidence="2" id="KW-0812">Transmembrane</keyword>
<evidence type="ECO:0000256" key="1">
    <source>
        <dbReference type="SAM" id="MobiDB-lite"/>
    </source>
</evidence>
<dbReference type="EMBL" id="CP017755">
    <property type="protein sequence ID" value="AOZ09386.1"/>
    <property type="molecule type" value="Genomic_DNA"/>
</dbReference>
<evidence type="ECO:0000313" key="4">
    <source>
        <dbReference type="Proteomes" id="UP000177515"/>
    </source>
</evidence>
<evidence type="ECO:0000256" key="2">
    <source>
        <dbReference type="SAM" id="Phobius"/>
    </source>
</evidence>
<sequence length="75" mass="7752">MPNRLASKPLAPPQSVARAPDCRGRPATWRAGAGAAAGLAGVALCLGGGPHWMDLAGLFLASLGLHLWVISRQRL</sequence>
<dbReference type="RefSeq" id="WP_071071993.1">
    <property type="nucleotide sequence ID" value="NZ_CP017755.1"/>
</dbReference>
<feature type="region of interest" description="Disordered" evidence="1">
    <location>
        <begin position="1"/>
        <end position="23"/>
    </location>
</feature>
<keyword evidence="4" id="KW-1185">Reference proteome</keyword>
<accession>A0ABN4TSW4</accession>
<evidence type="ECO:0000313" key="3">
    <source>
        <dbReference type="EMBL" id="AOZ09386.1"/>
    </source>
</evidence>
<gene>
    <name evidence="3" type="ORF">BKK80_26775</name>
</gene>
<proteinExistence type="predicted"/>
<reference evidence="3 4" key="1">
    <citation type="submission" date="2016-10" db="EMBL/GenBank/DDBJ databases">
        <title>Complete genome sequences of three Cupriavidus strains isolated from various Malaysian environments.</title>
        <authorList>
            <person name="Abdullah A.A.-A."/>
            <person name="Shafie N.A.H."/>
            <person name="Lau N.S."/>
        </authorList>
    </citation>
    <scope>NUCLEOTIDE SEQUENCE [LARGE SCALE GENOMIC DNA]</scope>
    <source>
        <strain evidence="3 4">USMAA1020</strain>
    </source>
</reference>
<feature type="transmembrane region" description="Helical" evidence="2">
    <location>
        <begin position="27"/>
        <end position="49"/>
    </location>
</feature>
<name>A0ABN4TSW4_9BURK</name>